<feature type="domain" description="Knr4/Smi1-like" evidence="1">
    <location>
        <begin position="68"/>
        <end position="208"/>
    </location>
</feature>
<dbReference type="RefSeq" id="WP_126598239.1">
    <property type="nucleotide sequence ID" value="NZ_BIFQ01000001.1"/>
</dbReference>
<dbReference type="Proteomes" id="UP000287224">
    <property type="component" value="Unassembled WGS sequence"/>
</dbReference>
<gene>
    <name evidence="2" type="ORF">KDAU_45140</name>
</gene>
<dbReference type="EMBL" id="BIFQ01000001">
    <property type="protein sequence ID" value="GCE07185.1"/>
    <property type="molecule type" value="Genomic_DNA"/>
</dbReference>
<dbReference type="InterPro" id="IPR037883">
    <property type="entry name" value="Knr4/Smi1-like_sf"/>
</dbReference>
<comment type="caution">
    <text evidence="2">The sequence shown here is derived from an EMBL/GenBank/DDBJ whole genome shotgun (WGS) entry which is preliminary data.</text>
</comment>
<name>A0A401ZJZ3_9CHLR</name>
<evidence type="ECO:0000259" key="1">
    <source>
        <dbReference type="Pfam" id="PF09346"/>
    </source>
</evidence>
<organism evidence="2 3">
    <name type="scientific">Dictyobacter aurantiacus</name>
    <dbReference type="NCBI Taxonomy" id="1936993"/>
    <lineage>
        <taxon>Bacteria</taxon>
        <taxon>Bacillati</taxon>
        <taxon>Chloroflexota</taxon>
        <taxon>Ktedonobacteria</taxon>
        <taxon>Ktedonobacterales</taxon>
        <taxon>Dictyobacteraceae</taxon>
        <taxon>Dictyobacter</taxon>
    </lineage>
</organism>
<dbReference type="InterPro" id="IPR018958">
    <property type="entry name" value="Knr4/Smi1-like_dom"/>
</dbReference>
<reference evidence="3" key="1">
    <citation type="submission" date="2018-12" db="EMBL/GenBank/DDBJ databases">
        <title>Tengunoibacter tsumagoiensis gen. nov., sp. nov., Dictyobacter kobayashii sp. nov., D. alpinus sp. nov., and D. joshuensis sp. nov. and description of Dictyobacteraceae fam. nov. within the order Ktedonobacterales isolated from Tengu-no-mugimeshi.</title>
        <authorList>
            <person name="Wang C.M."/>
            <person name="Zheng Y."/>
            <person name="Sakai Y."/>
            <person name="Toyoda A."/>
            <person name="Minakuchi Y."/>
            <person name="Abe K."/>
            <person name="Yokota A."/>
            <person name="Yabe S."/>
        </authorList>
    </citation>
    <scope>NUCLEOTIDE SEQUENCE [LARGE SCALE GENOMIC DNA]</scope>
    <source>
        <strain evidence="3">S-27</strain>
    </source>
</reference>
<dbReference type="OrthoDB" id="159453at2"/>
<evidence type="ECO:0000313" key="2">
    <source>
        <dbReference type="EMBL" id="GCE07185.1"/>
    </source>
</evidence>
<proteinExistence type="predicted"/>
<keyword evidence="3" id="KW-1185">Reference proteome</keyword>
<sequence>MMEQKRLVEHILEKCRQQKWYGGDESNTALYTKRNERYEIYYTEGGEEKRIDHDPDDHPRKASFAYVPATEEQLLATEQALGFPLPPFLHMLYTQVANGGFGPGYGLHGALTGFEEAGNIVDGYNFHLKHAQIIEIEDYAVSLVVGDSFDLFENSWPRYFLYLCDWGYATTSCLDAATGHVYLHRPSTKASHNMTFLLEAPSLEAWFELWLSGDLKDKGQYIKDPAKPDTELAEVSVVPLYTSEDTFEELE</sequence>
<dbReference type="Pfam" id="PF09346">
    <property type="entry name" value="SMI1_KNR4"/>
    <property type="match status" value="1"/>
</dbReference>
<evidence type="ECO:0000313" key="3">
    <source>
        <dbReference type="Proteomes" id="UP000287224"/>
    </source>
</evidence>
<dbReference type="AlphaFoldDB" id="A0A401ZJZ3"/>
<accession>A0A401ZJZ3</accession>
<dbReference type="SUPFAM" id="SSF160631">
    <property type="entry name" value="SMI1/KNR4-like"/>
    <property type="match status" value="1"/>
</dbReference>
<protein>
    <recommendedName>
        <fullName evidence="1">Knr4/Smi1-like domain-containing protein</fullName>
    </recommendedName>
</protein>